<dbReference type="RefSeq" id="WP_305172219.1">
    <property type="nucleotide sequence ID" value="NZ_JAUUDS010000001.1"/>
</dbReference>
<protein>
    <recommendedName>
        <fullName evidence="3">DUF4402 domain-containing protein</fullName>
    </recommendedName>
</protein>
<comment type="caution">
    <text evidence="1">The sequence shown here is derived from an EMBL/GenBank/DDBJ whole genome shotgun (WGS) entry which is preliminary data.</text>
</comment>
<evidence type="ECO:0000313" key="1">
    <source>
        <dbReference type="EMBL" id="MDP1026669.1"/>
    </source>
</evidence>
<dbReference type="EMBL" id="JAUUDS010000001">
    <property type="protein sequence ID" value="MDP1026669.1"/>
    <property type="molecule type" value="Genomic_DNA"/>
</dbReference>
<evidence type="ECO:0000313" key="2">
    <source>
        <dbReference type="Proteomes" id="UP001230685"/>
    </source>
</evidence>
<gene>
    <name evidence="1" type="ORF">Q5H91_05560</name>
</gene>
<organism evidence="1 2">
    <name type="scientific">Sphingomonas aurea</name>
    <dbReference type="NCBI Taxonomy" id="3063994"/>
    <lineage>
        <taxon>Bacteria</taxon>
        <taxon>Pseudomonadati</taxon>
        <taxon>Pseudomonadota</taxon>
        <taxon>Alphaproteobacteria</taxon>
        <taxon>Sphingomonadales</taxon>
        <taxon>Sphingomonadaceae</taxon>
        <taxon>Sphingomonas</taxon>
    </lineage>
</organism>
<keyword evidence="2" id="KW-1185">Reference proteome</keyword>
<sequence length="120" mass="12567">MIALLAAALQGLTPPPVASWRDLPVFPLSRTTAPDEGSAFVKAEIAAGRCSVPPEGSDLVAPIAILVGPTGAIRQIVPQAIGCPTVEQYTVGYLMTLTRAAPGSTPPRAGWYSLAIEYHW</sequence>
<reference evidence="1 2" key="1">
    <citation type="submission" date="2023-07" db="EMBL/GenBank/DDBJ databases">
        <authorList>
            <person name="Kim M.K."/>
        </authorList>
    </citation>
    <scope>NUCLEOTIDE SEQUENCE [LARGE SCALE GENOMIC DNA]</scope>
    <source>
        <strain evidence="1 2">KR1UV-12</strain>
    </source>
</reference>
<proteinExistence type="predicted"/>
<evidence type="ECO:0008006" key="3">
    <source>
        <dbReference type="Google" id="ProtNLM"/>
    </source>
</evidence>
<dbReference type="Proteomes" id="UP001230685">
    <property type="component" value="Unassembled WGS sequence"/>
</dbReference>
<name>A0ABT9EI78_9SPHN</name>
<accession>A0ABT9EI78</accession>